<proteinExistence type="predicted"/>
<name>A0A366DHU9_9NOCA</name>
<evidence type="ECO:0000313" key="2">
    <source>
        <dbReference type="Proteomes" id="UP000252586"/>
    </source>
</evidence>
<sequence length="104" mass="10398">MDKIAVTSDAIRQYGNTAAVMAGEVAVAGAANQAATIAAAIPVFGLIGQDFLAAFAYAQANNMMSVAELAHVYAMTAVASHEAAALYDVTDASSAAELGVISSS</sequence>
<keyword evidence="2" id="KW-1185">Reference proteome</keyword>
<gene>
    <name evidence="1" type="ORF">DFR74_108139</name>
</gene>
<dbReference type="EMBL" id="QNRE01000008">
    <property type="protein sequence ID" value="RBO88914.1"/>
    <property type="molecule type" value="Genomic_DNA"/>
</dbReference>
<dbReference type="InterPro" id="IPR022536">
    <property type="entry name" value="EspC"/>
</dbReference>
<dbReference type="Pfam" id="PF10824">
    <property type="entry name" value="T7SS_ESX_EspC"/>
    <property type="match status" value="1"/>
</dbReference>
<organism evidence="1 2">
    <name type="scientific">Nocardia puris</name>
    <dbReference type="NCBI Taxonomy" id="208602"/>
    <lineage>
        <taxon>Bacteria</taxon>
        <taxon>Bacillati</taxon>
        <taxon>Actinomycetota</taxon>
        <taxon>Actinomycetes</taxon>
        <taxon>Mycobacteriales</taxon>
        <taxon>Nocardiaceae</taxon>
        <taxon>Nocardia</taxon>
    </lineage>
</organism>
<comment type="caution">
    <text evidence="1">The sequence shown here is derived from an EMBL/GenBank/DDBJ whole genome shotgun (WGS) entry which is preliminary data.</text>
</comment>
<evidence type="ECO:0000313" key="1">
    <source>
        <dbReference type="EMBL" id="RBO88914.1"/>
    </source>
</evidence>
<dbReference type="OrthoDB" id="4565343at2"/>
<reference evidence="1 2" key="1">
    <citation type="submission" date="2018-06" db="EMBL/GenBank/DDBJ databases">
        <title>Genomic Encyclopedia of Type Strains, Phase IV (KMG-IV): sequencing the most valuable type-strain genomes for metagenomic binning, comparative biology and taxonomic classification.</title>
        <authorList>
            <person name="Goeker M."/>
        </authorList>
    </citation>
    <scope>NUCLEOTIDE SEQUENCE [LARGE SCALE GENOMIC DNA]</scope>
    <source>
        <strain evidence="1 2">DSM 44599</strain>
    </source>
</reference>
<accession>A0A366DHU9</accession>
<protein>
    <submittedName>
        <fullName evidence="1">Excreted virulence factor EspC (Type VII ESX diderm)</fullName>
    </submittedName>
</protein>
<dbReference type="GO" id="GO:0009306">
    <property type="term" value="P:protein secretion"/>
    <property type="evidence" value="ECO:0007669"/>
    <property type="project" value="InterPro"/>
</dbReference>
<dbReference type="RefSeq" id="WP_067507401.1">
    <property type="nucleotide sequence ID" value="NZ_CP107943.1"/>
</dbReference>
<dbReference type="STRING" id="1210090.GCA_001613185_02168"/>
<dbReference type="AlphaFoldDB" id="A0A366DHU9"/>
<dbReference type="Proteomes" id="UP000252586">
    <property type="component" value="Unassembled WGS sequence"/>
</dbReference>